<evidence type="ECO:0000256" key="9">
    <source>
        <dbReference type="ARBA" id="ARBA00048540"/>
    </source>
</evidence>
<keyword evidence="7 10" id="KW-0460">Magnesium</keyword>
<dbReference type="Proteomes" id="UP000321794">
    <property type="component" value="Unassembled WGS sequence"/>
</dbReference>
<dbReference type="InterPro" id="IPR003374">
    <property type="entry name" value="ApbE-like_sf"/>
</dbReference>
<dbReference type="EMBL" id="LT854705">
    <property type="protein sequence ID" value="SMS15067.1"/>
    <property type="molecule type" value="Genomic_DNA"/>
</dbReference>
<proteinExistence type="inferred from homology"/>
<evidence type="ECO:0000256" key="2">
    <source>
        <dbReference type="ARBA" id="ARBA00016337"/>
    </source>
</evidence>
<feature type="binding site" evidence="11">
    <location>
        <position position="267"/>
    </location>
    <ligand>
        <name>Mg(2+)</name>
        <dbReference type="ChEBI" id="CHEBI:18420"/>
    </ligand>
</feature>
<comment type="catalytic activity">
    <reaction evidence="9 10">
        <text>L-threonyl-[protein] + FAD = FMN-L-threonyl-[protein] + AMP + H(+)</text>
        <dbReference type="Rhea" id="RHEA:36847"/>
        <dbReference type="Rhea" id="RHEA-COMP:11060"/>
        <dbReference type="Rhea" id="RHEA-COMP:11061"/>
        <dbReference type="ChEBI" id="CHEBI:15378"/>
        <dbReference type="ChEBI" id="CHEBI:30013"/>
        <dbReference type="ChEBI" id="CHEBI:57692"/>
        <dbReference type="ChEBI" id="CHEBI:74257"/>
        <dbReference type="ChEBI" id="CHEBI:456215"/>
        <dbReference type="EC" id="2.7.1.180"/>
    </reaction>
</comment>
<keyword evidence="5 10" id="KW-0479">Metal-binding</keyword>
<evidence type="ECO:0000256" key="11">
    <source>
        <dbReference type="PIRSR" id="PIRSR006268-2"/>
    </source>
</evidence>
<dbReference type="PIRSF" id="PIRSF006268">
    <property type="entry name" value="ApbE"/>
    <property type="match status" value="1"/>
</dbReference>
<dbReference type="Proteomes" id="UP000195412">
    <property type="component" value="Chromosome I"/>
</dbReference>
<dbReference type="AlphaFoldDB" id="A0A1Y6JYR2"/>
<evidence type="ECO:0000256" key="10">
    <source>
        <dbReference type="PIRNR" id="PIRNR006268"/>
    </source>
</evidence>
<name>A0A1Y6JYR2_9LACO</name>
<comment type="similarity">
    <text evidence="10">Belongs to the ApbE family.</text>
</comment>
<keyword evidence="6 10" id="KW-0274">FAD</keyword>
<dbReference type="InterPro" id="IPR024932">
    <property type="entry name" value="ApbE"/>
</dbReference>
<comment type="cofactor">
    <cofactor evidence="11">
        <name>Mg(2+)</name>
        <dbReference type="ChEBI" id="CHEBI:18420"/>
    </cofactor>
    <cofactor evidence="11">
        <name>Mn(2+)</name>
        <dbReference type="ChEBI" id="CHEBI:29035"/>
    </cofactor>
    <text evidence="11">Magnesium. Can also use manganese.</text>
</comment>
<dbReference type="EC" id="2.7.1.180" evidence="1 10"/>
<keyword evidence="13" id="KW-0449">Lipoprotein</keyword>
<evidence type="ECO:0000256" key="4">
    <source>
        <dbReference type="ARBA" id="ARBA00022679"/>
    </source>
</evidence>
<dbReference type="EMBL" id="BJZK01000035">
    <property type="protein sequence ID" value="GEO73080.1"/>
    <property type="molecule type" value="Genomic_DNA"/>
</dbReference>
<dbReference type="PANTHER" id="PTHR30040">
    <property type="entry name" value="THIAMINE BIOSYNTHESIS LIPOPROTEIN APBE"/>
    <property type="match status" value="1"/>
</dbReference>
<protein>
    <recommendedName>
        <fullName evidence="2 10">FAD:protein FMN transferase</fullName>
        <ecNumber evidence="1 10">2.7.1.180</ecNumber>
    </recommendedName>
    <alternativeName>
        <fullName evidence="8 10">Flavin transferase</fullName>
    </alternativeName>
</protein>
<evidence type="ECO:0000256" key="7">
    <source>
        <dbReference type="ARBA" id="ARBA00022842"/>
    </source>
</evidence>
<evidence type="ECO:0000256" key="3">
    <source>
        <dbReference type="ARBA" id="ARBA00022630"/>
    </source>
</evidence>
<keyword evidence="4 10" id="KW-0808">Transferase</keyword>
<evidence type="ECO:0000313" key="13">
    <source>
        <dbReference type="EMBL" id="SMS15067.1"/>
    </source>
</evidence>
<dbReference type="RefSeq" id="WP_057734673.1">
    <property type="nucleotide sequence ID" value="NZ_BJZK01000035.1"/>
</dbReference>
<evidence type="ECO:0000313" key="12">
    <source>
        <dbReference type="EMBL" id="GEO73080.1"/>
    </source>
</evidence>
<sequence>MPVATQVVHLMGTVITLTITHPQPQAILAEAVRRLKVYEHRFSANDETSELMAIAHQAGKRPVAVDPELFDLIRIGREHSAETAEHLNIAIGPLVQTWRIGFDDARKPSDAEIQAALRLTDPTDIQLDPQHLTVYLRRAGMTLDLGAIAKGYIADLLHTYLTTVGVTSGLINLGGNVVVFGPQPKHADQQWRIGIQDPAKPRGQNRLVVSVRDKSVVTSGIYERQLHADGQTYHHVLDPVTGYPMPTEIASVTIISAQSITGELWTTRLFGQSVTSSMALLRQTPGIEGIIITRTGQIYSSIL</sequence>
<reference evidence="12 15" key="3">
    <citation type="submission" date="2019-07" db="EMBL/GenBank/DDBJ databases">
        <title>Whole genome shotgun sequence of Lactobacillus zymae NBRC 107157.</title>
        <authorList>
            <person name="Hosoyama A."/>
            <person name="Uohara A."/>
            <person name="Ohji S."/>
            <person name="Ichikawa N."/>
        </authorList>
    </citation>
    <scope>NUCLEOTIDE SEQUENCE [LARGE SCALE GENOMIC DNA]</scope>
    <source>
        <strain evidence="12 15">NBRC 107157</strain>
    </source>
</reference>
<reference evidence="14" key="2">
    <citation type="submission" date="2017-05" db="EMBL/GenBank/DDBJ databases">
        <authorList>
            <person name="Papadimitriou K."/>
        </authorList>
    </citation>
    <scope>NUCLEOTIDE SEQUENCE [LARGE SCALE GENOMIC DNA]</scope>
    <source>
        <strain evidence="14">ACA-DC 3411</strain>
    </source>
</reference>
<keyword evidence="3 10" id="KW-0285">Flavoprotein</keyword>
<evidence type="ECO:0000313" key="14">
    <source>
        <dbReference type="Proteomes" id="UP000195412"/>
    </source>
</evidence>
<dbReference type="OrthoDB" id="9778595at2"/>
<dbReference type="GO" id="GO:0016740">
    <property type="term" value="F:transferase activity"/>
    <property type="evidence" value="ECO:0007669"/>
    <property type="project" value="UniProtKB-UniRule"/>
</dbReference>
<dbReference type="GO" id="GO:0046872">
    <property type="term" value="F:metal ion binding"/>
    <property type="evidence" value="ECO:0007669"/>
    <property type="project" value="UniProtKB-UniRule"/>
</dbReference>
<dbReference type="KEGG" id="lzy:LZ3411_2017"/>
<dbReference type="PANTHER" id="PTHR30040:SF2">
    <property type="entry name" value="FAD:PROTEIN FMN TRANSFERASE"/>
    <property type="match status" value="1"/>
</dbReference>
<evidence type="ECO:0000256" key="5">
    <source>
        <dbReference type="ARBA" id="ARBA00022723"/>
    </source>
</evidence>
<evidence type="ECO:0000256" key="1">
    <source>
        <dbReference type="ARBA" id="ARBA00011955"/>
    </source>
</evidence>
<gene>
    <name evidence="13" type="ORF">LZ3411_2017</name>
    <name evidence="12" type="ORF">LZY01_22480</name>
</gene>
<evidence type="ECO:0000313" key="15">
    <source>
        <dbReference type="Proteomes" id="UP000321794"/>
    </source>
</evidence>
<evidence type="ECO:0000256" key="6">
    <source>
        <dbReference type="ARBA" id="ARBA00022827"/>
    </source>
</evidence>
<dbReference type="Pfam" id="PF02424">
    <property type="entry name" value="ApbE"/>
    <property type="match status" value="1"/>
</dbReference>
<accession>A0A1Y6JYR2</accession>
<dbReference type="SUPFAM" id="SSF143631">
    <property type="entry name" value="ApbE-like"/>
    <property type="match status" value="1"/>
</dbReference>
<reference evidence="13" key="1">
    <citation type="submission" date="2017-05" db="EMBL/GenBank/DDBJ databases">
        <authorList>
            <person name="Song R."/>
            <person name="Chenine A.L."/>
            <person name="Ruprecht R.M."/>
        </authorList>
    </citation>
    <scope>NUCLEOTIDE SEQUENCE</scope>
    <source>
        <strain evidence="13">ACA-DC 3411</strain>
    </source>
</reference>
<keyword evidence="15" id="KW-1185">Reference proteome</keyword>
<feature type="binding site" evidence="11">
    <location>
        <position position="147"/>
    </location>
    <ligand>
        <name>Mg(2+)</name>
        <dbReference type="ChEBI" id="CHEBI:18420"/>
    </ligand>
</feature>
<evidence type="ECO:0000256" key="8">
    <source>
        <dbReference type="ARBA" id="ARBA00031306"/>
    </source>
</evidence>
<organism evidence="13 14">
    <name type="scientific">Levilactobacillus zymae</name>
    <dbReference type="NCBI Taxonomy" id="267363"/>
    <lineage>
        <taxon>Bacteria</taxon>
        <taxon>Bacillati</taxon>
        <taxon>Bacillota</taxon>
        <taxon>Bacilli</taxon>
        <taxon>Lactobacillales</taxon>
        <taxon>Lactobacillaceae</taxon>
        <taxon>Levilactobacillus</taxon>
    </lineage>
</organism>
<dbReference type="Gene3D" id="3.10.520.10">
    <property type="entry name" value="ApbE-like domains"/>
    <property type="match status" value="1"/>
</dbReference>